<sequence length="58" mass="6906">MMRHGLHYILHRWRKSGSLHSRLQDHNDGLCGWNDSFVKKRDEDRKNDAAEFRDGQIA</sequence>
<dbReference type="VEuPathDB" id="FungiDB:LEMA_P005630.1"/>
<dbReference type="InParanoid" id="E5AEY7"/>
<dbReference type="Proteomes" id="UP000002668">
    <property type="component" value="Genome"/>
</dbReference>
<evidence type="ECO:0000313" key="2">
    <source>
        <dbReference type="Proteomes" id="UP000002668"/>
    </source>
</evidence>
<protein>
    <submittedName>
        <fullName evidence="1">Predicted protein</fullName>
    </submittedName>
</protein>
<gene>
    <name evidence="1" type="ORF">LEMA_P005630.1</name>
</gene>
<dbReference type="HOGENOM" id="CLU_2979561_0_0_1"/>
<keyword evidence="2" id="KW-1185">Reference proteome</keyword>
<name>E5AEY7_LEPMJ</name>
<evidence type="ECO:0000313" key="1">
    <source>
        <dbReference type="EMBL" id="CBY01776.1"/>
    </source>
</evidence>
<dbReference type="AlphaFoldDB" id="E5AEY7"/>
<proteinExistence type="predicted"/>
<accession>E5AEY7</accession>
<dbReference type="EMBL" id="FP929139">
    <property type="protein sequence ID" value="CBY01776.1"/>
    <property type="molecule type" value="Genomic_DNA"/>
</dbReference>
<reference evidence="2" key="1">
    <citation type="journal article" date="2011" name="Nat. Commun.">
        <title>Effector diversification within compartments of the Leptosphaeria maculans genome affected by Repeat-Induced Point mutations.</title>
        <authorList>
            <person name="Rouxel T."/>
            <person name="Grandaubert J."/>
            <person name="Hane J.K."/>
            <person name="Hoede C."/>
            <person name="van de Wouw A.P."/>
            <person name="Couloux A."/>
            <person name="Dominguez V."/>
            <person name="Anthouard V."/>
            <person name="Bally P."/>
            <person name="Bourras S."/>
            <person name="Cozijnsen A.J."/>
            <person name="Ciuffetti L.M."/>
            <person name="Degrave A."/>
            <person name="Dilmaghani A."/>
            <person name="Duret L."/>
            <person name="Fudal I."/>
            <person name="Goodwin S.B."/>
            <person name="Gout L."/>
            <person name="Glaser N."/>
            <person name="Linglin J."/>
            <person name="Kema G.H.J."/>
            <person name="Lapalu N."/>
            <person name="Lawrence C.B."/>
            <person name="May K."/>
            <person name="Meyer M."/>
            <person name="Ollivier B."/>
            <person name="Poulain J."/>
            <person name="Schoch C.L."/>
            <person name="Simon A."/>
            <person name="Spatafora J.W."/>
            <person name="Stachowiak A."/>
            <person name="Turgeon B.G."/>
            <person name="Tyler B.M."/>
            <person name="Vincent D."/>
            <person name="Weissenbach J."/>
            <person name="Amselem J."/>
            <person name="Quesneville H."/>
            <person name="Oliver R.P."/>
            <person name="Wincker P."/>
            <person name="Balesdent M.-H."/>
            <person name="Howlett B.J."/>
        </authorList>
    </citation>
    <scope>NUCLEOTIDE SEQUENCE [LARGE SCALE GENOMIC DNA]</scope>
    <source>
        <strain evidence="2">JN3 / isolate v23.1.3 / race Av1-4-5-6-7-8</strain>
    </source>
</reference>
<organism evidence="1 2">
    <name type="scientific">Leptosphaeria maculans (strain JN3 / isolate v23.1.3 / race Av1-4-5-6-7-8)</name>
    <name type="common">Blackleg fungus</name>
    <name type="synonym">Phoma lingam</name>
    <dbReference type="NCBI Taxonomy" id="985895"/>
    <lineage>
        <taxon>Eukaryota</taxon>
        <taxon>Fungi</taxon>
        <taxon>Dikarya</taxon>
        <taxon>Ascomycota</taxon>
        <taxon>Pezizomycotina</taxon>
        <taxon>Dothideomycetes</taxon>
        <taxon>Pleosporomycetidae</taxon>
        <taxon>Pleosporales</taxon>
        <taxon>Pleosporineae</taxon>
        <taxon>Leptosphaeriaceae</taxon>
        <taxon>Plenodomus</taxon>
        <taxon>Plenodomus lingam/Leptosphaeria maculans species complex</taxon>
    </lineage>
</organism>